<feature type="transmembrane region" description="Helical" evidence="6">
    <location>
        <begin position="12"/>
        <end position="28"/>
    </location>
</feature>
<dbReference type="Gene3D" id="1.20.1070.10">
    <property type="entry name" value="Rhodopsin 7-helix transmembrane proteins"/>
    <property type="match status" value="1"/>
</dbReference>
<evidence type="ECO:0000256" key="3">
    <source>
        <dbReference type="ARBA" id="ARBA00022692"/>
    </source>
</evidence>
<feature type="transmembrane region" description="Helical" evidence="6">
    <location>
        <begin position="40"/>
        <end position="60"/>
    </location>
</feature>
<proteinExistence type="inferred from homology"/>
<dbReference type="EMBL" id="CAJNNV010026495">
    <property type="protein sequence ID" value="CAE8618347.1"/>
    <property type="molecule type" value="Genomic_DNA"/>
</dbReference>
<protein>
    <submittedName>
        <fullName evidence="7">Uncharacterized protein</fullName>
    </submittedName>
</protein>
<comment type="subcellular location">
    <subcellularLocation>
        <location evidence="1">Membrane</location>
        <topology evidence="1">Multi-pass membrane protein</topology>
    </subcellularLocation>
</comment>
<organism evidence="7 8">
    <name type="scientific">Polarella glacialis</name>
    <name type="common">Dinoflagellate</name>
    <dbReference type="NCBI Taxonomy" id="89957"/>
    <lineage>
        <taxon>Eukaryota</taxon>
        <taxon>Sar</taxon>
        <taxon>Alveolata</taxon>
        <taxon>Dinophyceae</taxon>
        <taxon>Suessiales</taxon>
        <taxon>Suessiaceae</taxon>
        <taxon>Polarella</taxon>
    </lineage>
</organism>
<name>A0A813G156_POLGL</name>
<evidence type="ECO:0000313" key="7">
    <source>
        <dbReference type="EMBL" id="CAE8618347.1"/>
    </source>
</evidence>
<dbReference type="InterPro" id="IPR001425">
    <property type="entry name" value="Arc/bac/fun_rhodopsins"/>
</dbReference>
<evidence type="ECO:0000313" key="8">
    <source>
        <dbReference type="Proteomes" id="UP000654075"/>
    </source>
</evidence>
<evidence type="ECO:0000256" key="4">
    <source>
        <dbReference type="ARBA" id="ARBA00022989"/>
    </source>
</evidence>
<reference evidence="7" key="1">
    <citation type="submission" date="2021-02" db="EMBL/GenBank/DDBJ databases">
        <authorList>
            <person name="Dougan E. K."/>
            <person name="Rhodes N."/>
            <person name="Thang M."/>
            <person name="Chan C."/>
        </authorList>
    </citation>
    <scope>NUCLEOTIDE SEQUENCE</scope>
</reference>
<evidence type="ECO:0000256" key="5">
    <source>
        <dbReference type="ARBA" id="ARBA00023136"/>
    </source>
</evidence>
<keyword evidence="3 6" id="KW-0812">Transmembrane</keyword>
<keyword evidence="8" id="KW-1185">Reference proteome</keyword>
<evidence type="ECO:0000256" key="6">
    <source>
        <dbReference type="SAM" id="Phobius"/>
    </source>
</evidence>
<comment type="similarity">
    <text evidence="2">Belongs to the archaeal/bacterial/fungal opsin family.</text>
</comment>
<evidence type="ECO:0000256" key="2">
    <source>
        <dbReference type="ARBA" id="ARBA00008130"/>
    </source>
</evidence>
<keyword evidence="4 6" id="KW-1133">Transmembrane helix</keyword>
<dbReference type="Pfam" id="PF01036">
    <property type="entry name" value="Bac_rhodopsin"/>
    <property type="match status" value="1"/>
</dbReference>
<dbReference type="GO" id="GO:0016020">
    <property type="term" value="C:membrane"/>
    <property type="evidence" value="ECO:0007669"/>
    <property type="project" value="UniProtKB-SubCell"/>
</dbReference>
<sequence>MKLPQAETVSLSTKLGLASALMVALGYPGEIQEDLSVRWLWWRLSMIPFCYVVFTLTVGLTEATSMQQSSAAASLASPARYMTVFFLAHLPLCVHGQECRPGRPRGHHD</sequence>
<dbReference type="Proteomes" id="UP000654075">
    <property type="component" value="Unassembled WGS sequence"/>
</dbReference>
<dbReference type="AlphaFoldDB" id="A0A813G156"/>
<dbReference type="SUPFAM" id="SSF81321">
    <property type="entry name" value="Family A G protein-coupled receptor-like"/>
    <property type="match status" value="1"/>
</dbReference>
<evidence type="ECO:0000256" key="1">
    <source>
        <dbReference type="ARBA" id="ARBA00004141"/>
    </source>
</evidence>
<gene>
    <name evidence="7" type="ORF">PGLA1383_LOCUS35976</name>
</gene>
<comment type="caution">
    <text evidence="7">The sequence shown here is derived from an EMBL/GenBank/DDBJ whole genome shotgun (WGS) entry which is preliminary data.</text>
</comment>
<keyword evidence="5 6" id="KW-0472">Membrane</keyword>
<accession>A0A813G156</accession>